<evidence type="ECO:0000313" key="7">
    <source>
        <dbReference type="EMBL" id="MCK9684156.1"/>
    </source>
</evidence>
<comment type="caution">
    <text evidence="7">The sequence shown here is derived from an EMBL/GenBank/DDBJ whole genome shotgun (WGS) entry which is preliminary data.</text>
</comment>
<feature type="domain" description="Rhamnogalacturonase A/B/Epimerase-like pectate lyase" evidence="6">
    <location>
        <begin position="47"/>
        <end position="96"/>
    </location>
</feature>
<feature type="signal peptide" evidence="5">
    <location>
        <begin position="1"/>
        <end position="22"/>
    </location>
</feature>
<evidence type="ECO:0000259" key="6">
    <source>
        <dbReference type="Pfam" id="PF12708"/>
    </source>
</evidence>
<feature type="chain" id="PRO_5040834835" evidence="5">
    <location>
        <begin position="23"/>
        <end position="487"/>
    </location>
</feature>
<evidence type="ECO:0000256" key="2">
    <source>
        <dbReference type="ARBA" id="ARBA00022801"/>
    </source>
</evidence>
<name>A0A9X1YM13_9BURK</name>
<sequence>MRSFLRLLVLASTGPLVMVGCAVQEPAPAAPTRVTPASARTCDAYAFGAVGDGQAKDTAALQRAIEACSEDAGGTVVLAHGTFLSGTIVLHSHVTLRIERGATLLGSRDDADYPTLKPLVVNTQLDDCRHALVYAVGATAVRIEGGGTIDGNADIDKWRGMARREGERPMAIFTALSTNVAIEGVRVRNAATWAVVNMEVEHLVIRGIDVDSPHGPTHDGIDVVDGHDVLIEDNTVNAGDDGICLKSGGAKGLSDVVVRRNHVRGAGVANGLKLGTATVGPMRRIVFEDIAIENAQAAAMAVESVDGGEVADVTFRRITLSDVGTPVFVLLGARGPAGVGAIHDIRFETIRGERLRYPWGALLTGAPADAAGRHDLQAIAFKDIAITWRGVGDAAGPHVFGSGVADVDRFPAYAGGYPDAKFVFATPTAKAEVIDYALPGYAFFVRDARGVTFDDCRIAVDGAETRAAIVGRDAEMAGDCRREVAPR</sequence>
<evidence type="ECO:0000313" key="8">
    <source>
        <dbReference type="Proteomes" id="UP001139353"/>
    </source>
</evidence>
<keyword evidence="5" id="KW-0732">Signal</keyword>
<dbReference type="AlphaFoldDB" id="A0A9X1YM13"/>
<evidence type="ECO:0000256" key="4">
    <source>
        <dbReference type="RuleBase" id="RU361169"/>
    </source>
</evidence>
<evidence type="ECO:0000256" key="5">
    <source>
        <dbReference type="SAM" id="SignalP"/>
    </source>
</evidence>
<dbReference type="PANTHER" id="PTHR31339:SF9">
    <property type="entry name" value="PLASMIN AND FIBRONECTIN-BINDING PROTEIN A"/>
    <property type="match status" value="1"/>
</dbReference>
<dbReference type="InterPro" id="IPR051801">
    <property type="entry name" value="GH28_Enzymes"/>
</dbReference>
<evidence type="ECO:0000256" key="1">
    <source>
        <dbReference type="ARBA" id="ARBA00008834"/>
    </source>
</evidence>
<protein>
    <submittedName>
        <fullName evidence="7">Right-handed parallel beta-helix repeat-containing protein</fullName>
    </submittedName>
</protein>
<dbReference type="PANTHER" id="PTHR31339">
    <property type="entry name" value="PECTIN LYASE-RELATED"/>
    <property type="match status" value="1"/>
</dbReference>
<dbReference type="GO" id="GO:0005975">
    <property type="term" value="P:carbohydrate metabolic process"/>
    <property type="evidence" value="ECO:0007669"/>
    <property type="project" value="InterPro"/>
</dbReference>
<comment type="similarity">
    <text evidence="1 4">Belongs to the glycosyl hydrolase 28 family.</text>
</comment>
<evidence type="ECO:0000256" key="3">
    <source>
        <dbReference type="ARBA" id="ARBA00023295"/>
    </source>
</evidence>
<dbReference type="Pfam" id="PF12708">
    <property type="entry name" value="Pect-lyase_RHGA_epim"/>
    <property type="match status" value="1"/>
</dbReference>
<dbReference type="InterPro" id="IPR012334">
    <property type="entry name" value="Pectin_lyas_fold"/>
</dbReference>
<dbReference type="SMART" id="SM00710">
    <property type="entry name" value="PbH1"/>
    <property type="match status" value="6"/>
</dbReference>
<keyword evidence="3 4" id="KW-0326">Glycosidase</keyword>
<dbReference type="Pfam" id="PF00295">
    <property type="entry name" value="Glyco_hydro_28"/>
    <property type="match status" value="1"/>
</dbReference>
<dbReference type="RefSeq" id="WP_275680189.1">
    <property type="nucleotide sequence ID" value="NZ_JAJLJH010000001.1"/>
</dbReference>
<organism evidence="7 8">
    <name type="scientific">Scleromatobacter humisilvae</name>
    <dbReference type="NCBI Taxonomy" id="2897159"/>
    <lineage>
        <taxon>Bacteria</taxon>
        <taxon>Pseudomonadati</taxon>
        <taxon>Pseudomonadota</taxon>
        <taxon>Betaproteobacteria</taxon>
        <taxon>Burkholderiales</taxon>
        <taxon>Sphaerotilaceae</taxon>
        <taxon>Scleromatobacter</taxon>
    </lineage>
</organism>
<dbReference type="Proteomes" id="UP001139353">
    <property type="component" value="Unassembled WGS sequence"/>
</dbReference>
<dbReference type="PROSITE" id="PS51257">
    <property type="entry name" value="PROKAR_LIPOPROTEIN"/>
    <property type="match status" value="1"/>
</dbReference>
<dbReference type="GO" id="GO:0004650">
    <property type="term" value="F:polygalacturonase activity"/>
    <property type="evidence" value="ECO:0007669"/>
    <property type="project" value="InterPro"/>
</dbReference>
<dbReference type="SUPFAM" id="SSF51126">
    <property type="entry name" value="Pectin lyase-like"/>
    <property type="match status" value="1"/>
</dbReference>
<keyword evidence="8" id="KW-1185">Reference proteome</keyword>
<gene>
    <name evidence="7" type="ORF">LPC04_00360</name>
</gene>
<dbReference type="Gene3D" id="2.160.20.10">
    <property type="entry name" value="Single-stranded right-handed beta-helix, Pectin lyase-like"/>
    <property type="match status" value="1"/>
</dbReference>
<dbReference type="EMBL" id="JAJLJH010000001">
    <property type="protein sequence ID" value="MCK9684156.1"/>
    <property type="molecule type" value="Genomic_DNA"/>
</dbReference>
<dbReference type="InterPro" id="IPR011050">
    <property type="entry name" value="Pectin_lyase_fold/virulence"/>
</dbReference>
<keyword evidence="2 4" id="KW-0378">Hydrolase</keyword>
<dbReference type="InterPro" id="IPR006626">
    <property type="entry name" value="PbH1"/>
</dbReference>
<dbReference type="InterPro" id="IPR024535">
    <property type="entry name" value="RHGA/B-epi-like_pectate_lyase"/>
</dbReference>
<accession>A0A9X1YM13</accession>
<reference evidence="7" key="1">
    <citation type="submission" date="2021-11" db="EMBL/GenBank/DDBJ databases">
        <title>BS-T2-15 a new species belonging to the Comamonadaceae family isolated from the soil of a French oak forest.</title>
        <authorList>
            <person name="Mieszkin S."/>
            <person name="Alain K."/>
        </authorList>
    </citation>
    <scope>NUCLEOTIDE SEQUENCE</scope>
    <source>
        <strain evidence="7">BS-T2-15</strain>
    </source>
</reference>
<dbReference type="InterPro" id="IPR000743">
    <property type="entry name" value="Glyco_hydro_28"/>
</dbReference>
<proteinExistence type="inferred from homology"/>